<evidence type="ECO:0000313" key="2">
    <source>
        <dbReference type="Proteomes" id="UP000559027"/>
    </source>
</evidence>
<dbReference type="EMBL" id="JAACJO010000006">
    <property type="protein sequence ID" value="KAF5356981.1"/>
    <property type="molecule type" value="Genomic_DNA"/>
</dbReference>
<gene>
    <name evidence="1" type="ORF">D9756_006350</name>
</gene>
<keyword evidence="2" id="KW-1185">Reference proteome</keyword>
<dbReference type="Gene3D" id="3.30.420.10">
    <property type="entry name" value="Ribonuclease H-like superfamily/Ribonuclease H"/>
    <property type="match status" value="1"/>
</dbReference>
<organism evidence="1 2">
    <name type="scientific">Leucocoprinus leucothites</name>
    <dbReference type="NCBI Taxonomy" id="201217"/>
    <lineage>
        <taxon>Eukaryota</taxon>
        <taxon>Fungi</taxon>
        <taxon>Dikarya</taxon>
        <taxon>Basidiomycota</taxon>
        <taxon>Agaricomycotina</taxon>
        <taxon>Agaricomycetes</taxon>
        <taxon>Agaricomycetidae</taxon>
        <taxon>Agaricales</taxon>
        <taxon>Agaricineae</taxon>
        <taxon>Agaricaceae</taxon>
        <taxon>Leucocoprinus</taxon>
    </lineage>
</organism>
<evidence type="ECO:0000313" key="1">
    <source>
        <dbReference type="EMBL" id="KAF5356981.1"/>
    </source>
</evidence>
<reference evidence="1 2" key="1">
    <citation type="journal article" date="2020" name="ISME J.">
        <title>Uncovering the hidden diversity of litter-decomposition mechanisms in mushroom-forming fungi.</title>
        <authorList>
            <person name="Floudas D."/>
            <person name="Bentzer J."/>
            <person name="Ahren D."/>
            <person name="Johansson T."/>
            <person name="Persson P."/>
            <person name="Tunlid A."/>
        </authorList>
    </citation>
    <scope>NUCLEOTIDE SEQUENCE [LARGE SCALE GENOMIC DNA]</scope>
    <source>
        <strain evidence="1 2">CBS 146.42</strain>
    </source>
</reference>
<sequence>MDCFVDRVKFKEVDNDQDDTDKLWALESAYECARSNLDCVTVATDASVCTDHTIQAVAAVFLLHRDELLWWFHCAVGKATTPDAELFALQLGVEHACCVPNAKLIVLFTDHITAVQSAVDPSTHSGQAHSLAVCGCLMEWLGADAEHTIEFHEVRSHLKWPFHQSVHAYATDPSFQVSMGAHPSTTLGYLHKAKVEACKDEWTRLFALPTYAGKDFLRLCKGDDKFIQPTYLHGGV</sequence>
<dbReference type="SUPFAM" id="SSF53098">
    <property type="entry name" value="Ribonuclease H-like"/>
    <property type="match status" value="1"/>
</dbReference>
<dbReference type="OrthoDB" id="3258143at2759"/>
<name>A0A8H5G271_9AGAR</name>
<dbReference type="InterPro" id="IPR036397">
    <property type="entry name" value="RNaseH_sf"/>
</dbReference>
<evidence type="ECO:0008006" key="3">
    <source>
        <dbReference type="Google" id="ProtNLM"/>
    </source>
</evidence>
<dbReference type="GO" id="GO:0003676">
    <property type="term" value="F:nucleic acid binding"/>
    <property type="evidence" value="ECO:0007669"/>
    <property type="project" value="InterPro"/>
</dbReference>
<dbReference type="InterPro" id="IPR012337">
    <property type="entry name" value="RNaseH-like_sf"/>
</dbReference>
<comment type="caution">
    <text evidence="1">The sequence shown here is derived from an EMBL/GenBank/DDBJ whole genome shotgun (WGS) entry which is preliminary data.</text>
</comment>
<protein>
    <recommendedName>
        <fullName evidence="3">RNase H type-1 domain-containing protein</fullName>
    </recommendedName>
</protein>
<accession>A0A8H5G271</accession>
<dbReference type="Proteomes" id="UP000559027">
    <property type="component" value="Unassembled WGS sequence"/>
</dbReference>
<dbReference type="AlphaFoldDB" id="A0A8H5G271"/>
<proteinExistence type="predicted"/>